<dbReference type="Proteomes" id="UP000233837">
    <property type="component" value="Unassembled WGS sequence"/>
</dbReference>
<keyword evidence="3" id="KW-1185">Reference proteome</keyword>
<dbReference type="AlphaFoldDB" id="A0A2I0WVV1"/>
<reference evidence="2 3" key="2">
    <citation type="journal article" date="2017" name="Nature">
        <title>The Apostasia genome and the evolution of orchids.</title>
        <authorList>
            <person name="Zhang G.Q."/>
            <person name="Liu K.W."/>
            <person name="Li Z."/>
            <person name="Lohaus R."/>
            <person name="Hsiao Y.Y."/>
            <person name="Niu S.C."/>
            <person name="Wang J.Y."/>
            <person name="Lin Y.C."/>
            <person name="Xu Q."/>
            <person name="Chen L.J."/>
            <person name="Yoshida K."/>
            <person name="Fujiwara S."/>
            <person name="Wang Z.W."/>
            <person name="Zhang Y.Q."/>
            <person name="Mitsuda N."/>
            <person name="Wang M."/>
            <person name="Liu G.H."/>
            <person name="Pecoraro L."/>
            <person name="Huang H.X."/>
            <person name="Xiao X.J."/>
            <person name="Lin M."/>
            <person name="Wu X.Y."/>
            <person name="Wu W.L."/>
            <person name="Chen Y.Y."/>
            <person name="Chang S.B."/>
            <person name="Sakamoto S."/>
            <person name="Ohme-Takagi M."/>
            <person name="Yagi M."/>
            <person name="Zeng S.J."/>
            <person name="Shen C.Y."/>
            <person name="Yeh C.M."/>
            <person name="Luo Y.B."/>
            <person name="Tsai W.C."/>
            <person name="Van de Peer Y."/>
            <person name="Liu Z.J."/>
        </authorList>
    </citation>
    <scope>NUCLEOTIDE SEQUENCE [LARGE SCALE GENOMIC DNA]</scope>
    <source>
        <tissue evidence="2">The whole plant</tissue>
    </source>
</reference>
<sequence>MEVGSGNDNTVDSIVSPDDAVDLDLPVSPRSTEVPIFQSKMKEKAKVTDCSHDPELEADTIAGSKPTTALSGAGLCSVETEQDVDRDDVVREISVFCGSGDFGEGNQSPENLYYGTTNARLREVFGRELRARGDREAATGAQSRVKAESGVVWKQRRKQSPKGFARWAFNNARKESIEELS</sequence>
<evidence type="ECO:0000313" key="2">
    <source>
        <dbReference type="EMBL" id="PKU79787.1"/>
    </source>
</evidence>
<feature type="region of interest" description="Disordered" evidence="1">
    <location>
        <begin position="1"/>
        <end position="27"/>
    </location>
</feature>
<proteinExistence type="predicted"/>
<evidence type="ECO:0000313" key="3">
    <source>
        <dbReference type="Proteomes" id="UP000233837"/>
    </source>
</evidence>
<feature type="region of interest" description="Disordered" evidence="1">
    <location>
        <begin position="133"/>
        <end position="162"/>
    </location>
</feature>
<feature type="compositionally biased region" description="Polar residues" evidence="1">
    <location>
        <begin position="1"/>
        <end position="13"/>
    </location>
</feature>
<protein>
    <submittedName>
        <fullName evidence="2">Uncharacterized protein</fullName>
    </submittedName>
</protein>
<gene>
    <name evidence="2" type="ORF">MA16_Dca018765</name>
</gene>
<name>A0A2I0WVV1_9ASPA</name>
<evidence type="ECO:0000256" key="1">
    <source>
        <dbReference type="SAM" id="MobiDB-lite"/>
    </source>
</evidence>
<dbReference type="EMBL" id="KZ502415">
    <property type="protein sequence ID" value="PKU79787.1"/>
    <property type="molecule type" value="Genomic_DNA"/>
</dbReference>
<accession>A0A2I0WVV1</accession>
<reference evidence="2 3" key="1">
    <citation type="journal article" date="2016" name="Sci. Rep.">
        <title>The Dendrobium catenatum Lindl. genome sequence provides insights into polysaccharide synthase, floral development and adaptive evolution.</title>
        <authorList>
            <person name="Zhang G.Q."/>
            <person name="Xu Q."/>
            <person name="Bian C."/>
            <person name="Tsai W.C."/>
            <person name="Yeh C.M."/>
            <person name="Liu K.W."/>
            <person name="Yoshida K."/>
            <person name="Zhang L.S."/>
            <person name="Chang S.B."/>
            <person name="Chen F."/>
            <person name="Shi Y."/>
            <person name="Su Y.Y."/>
            <person name="Zhang Y.Q."/>
            <person name="Chen L.J."/>
            <person name="Yin Y."/>
            <person name="Lin M."/>
            <person name="Huang H."/>
            <person name="Deng H."/>
            <person name="Wang Z.W."/>
            <person name="Zhu S.L."/>
            <person name="Zhao X."/>
            <person name="Deng C."/>
            <person name="Niu S.C."/>
            <person name="Huang J."/>
            <person name="Wang M."/>
            <person name="Liu G.H."/>
            <person name="Yang H.J."/>
            <person name="Xiao X.J."/>
            <person name="Hsiao Y.Y."/>
            <person name="Wu W.L."/>
            <person name="Chen Y.Y."/>
            <person name="Mitsuda N."/>
            <person name="Ohme-Takagi M."/>
            <person name="Luo Y.B."/>
            <person name="Van de Peer Y."/>
            <person name="Liu Z.J."/>
        </authorList>
    </citation>
    <scope>NUCLEOTIDE SEQUENCE [LARGE SCALE GENOMIC DNA]</scope>
    <source>
        <tissue evidence="2">The whole plant</tissue>
    </source>
</reference>
<organism evidence="2 3">
    <name type="scientific">Dendrobium catenatum</name>
    <dbReference type="NCBI Taxonomy" id="906689"/>
    <lineage>
        <taxon>Eukaryota</taxon>
        <taxon>Viridiplantae</taxon>
        <taxon>Streptophyta</taxon>
        <taxon>Embryophyta</taxon>
        <taxon>Tracheophyta</taxon>
        <taxon>Spermatophyta</taxon>
        <taxon>Magnoliopsida</taxon>
        <taxon>Liliopsida</taxon>
        <taxon>Asparagales</taxon>
        <taxon>Orchidaceae</taxon>
        <taxon>Epidendroideae</taxon>
        <taxon>Malaxideae</taxon>
        <taxon>Dendrobiinae</taxon>
        <taxon>Dendrobium</taxon>
    </lineage>
</organism>